<dbReference type="AlphaFoldDB" id="A0A4X2LLN3"/>
<dbReference type="Ensembl" id="ENSVURT00010029618.1">
    <property type="protein sequence ID" value="ENSVURP00010026009.1"/>
    <property type="gene ID" value="ENSVURG00010019938.1"/>
</dbReference>
<reference evidence="4" key="3">
    <citation type="submission" date="2025-09" db="UniProtKB">
        <authorList>
            <consortium name="Ensembl"/>
        </authorList>
    </citation>
    <scope>IDENTIFICATION</scope>
</reference>
<organism evidence="4 5">
    <name type="scientific">Vombatus ursinus</name>
    <name type="common">Common wombat</name>
    <dbReference type="NCBI Taxonomy" id="29139"/>
    <lineage>
        <taxon>Eukaryota</taxon>
        <taxon>Metazoa</taxon>
        <taxon>Chordata</taxon>
        <taxon>Craniata</taxon>
        <taxon>Vertebrata</taxon>
        <taxon>Euteleostomi</taxon>
        <taxon>Mammalia</taxon>
        <taxon>Metatheria</taxon>
        <taxon>Diprotodontia</taxon>
        <taxon>Vombatidae</taxon>
        <taxon>Vombatus</taxon>
    </lineage>
</organism>
<dbReference type="Proteomes" id="UP000314987">
    <property type="component" value="Unassembled WGS sequence"/>
</dbReference>
<dbReference type="PRINTS" id="PR00794">
    <property type="entry name" value="RIBONUCLEASE"/>
</dbReference>
<name>A0A4X2LLN3_VOMUR</name>
<dbReference type="InterPro" id="IPR023412">
    <property type="entry name" value="RNaseA_domain"/>
</dbReference>
<dbReference type="GO" id="GO:0003676">
    <property type="term" value="F:nucleic acid binding"/>
    <property type="evidence" value="ECO:0007669"/>
    <property type="project" value="InterPro"/>
</dbReference>
<dbReference type="RefSeq" id="XP_027698748.1">
    <property type="nucleotide sequence ID" value="XM_027842947.1"/>
</dbReference>
<protein>
    <recommendedName>
        <fullName evidence="3">Ribonuclease A-domain domain-containing protein</fullName>
    </recommendedName>
</protein>
<feature type="domain" description="Ribonuclease A-domain" evidence="3">
    <location>
        <begin position="47"/>
        <end position="172"/>
    </location>
</feature>
<dbReference type="OrthoDB" id="9824991at2759"/>
<gene>
    <name evidence="4" type="primary">LOC114028673</name>
</gene>
<sequence length="175" mass="20123">MDLLSARATANKIGEKARSVNGIFPLLLLLVLTFLLMLGLSRGLDDDLTNERTFKEEHIDYPKTNRLFRYCNSMMLLKKIRGPNDTCKRKHTFIHEKLDKLVSICTNFTTITTCKYPSRMDCHQSQMKLQLTDCKLIEGTKFPGCKYHSQPKFNSILFNCDELGPIYLHGIVEDS</sequence>
<dbReference type="SMART" id="SM00092">
    <property type="entry name" value="RNAse_Pc"/>
    <property type="match status" value="1"/>
</dbReference>
<comment type="similarity">
    <text evidence="1">Belongs to the pancreatic ribonuclease family.</text>
</comment>
<keyword evidence="5" id="KW-1185">Reference proteome</keyword>
<dbReference type="GeneID" id="114028673"/>
<dbReference type="PANTHER" id="PTHR11437">
    <property type="entry name" value="RIBONUCLEASE"/>
    <property type="match status" value="1"/>
</dbReference>
<evidence type="ECO:0000259" key="3">
    <source>
        <dbReference type="SMART" id="SM00092"/>
    </source>
</evidence>
<evidence type="ECO:0000313" key="4">
    <source>
        <dbReference type="Ensembl" id="ENSVURP00010026009.1"/>
    </source>
</evidence>
<proteinExistence type="inferred from homology"/>
<dbReference type="GO" id="GO:0050830">
    <property type="term" value="P:defense response to Gram-positive bacterium"/>
    <property type="evidence" value="ECO:0007669"/>
    <property type="project" value="TreeGrafter"/>
</dbReference>
<feature type="transmembrane region" description="Helical" evidence="2">
    <location>
        <begin position="20"/>
        <end position="40"/>
    </location>
</feature>
<dbReference type="InterPro" id="IPR001427">
    <property type="entry name" value="RNaseA"/>
</dbReference>
<keyword evidence="2" id="KW-1133">Transmembrane helix</keyword>
<dbReference type="CDD" id="cd00163">
    <property type="entry name" value="RNase_A"/>
    <property type="match status" value="1"/>
</dbReference>
<dbReference type="InterPro" id="IPR036816">
    <property type="entry name" value="RNaseA-like_dom_sf"/>
</dbReference>
<accession>A0A4X2LLN3</accession>
<keyword evidence="2" id="KW-0472">Membrane</keyword>
<dbReference type="GO" id="GO:0004540">
    <property type="term" value="F:RNA nuclease activity"/>
    <property type="evidence" value="ECO:0007669"/>
    <property type="project" value="TreeGrafter"/>
</dbReference>
<evidence type="ECO:0000256" key="2">
    <source>
        <dbReference type="SAM" id="Phobius"/>
    </source>
</evidence>
<reference evidence="5" key="1">
    <citation type="submission" date="2018-12" db="EMBL/GenBank/DDBJ databases">
        <authorList>
            <person name="Yazar S."/>
        </authorList>
    </citation>
    <scope>NUCLEOTIDE SEQUENCE [LARGE SCALE GENOMIC DNA]</scope>
</reference>
<dbReference type="SUPFAM" id="SSF54076">
    <property type="entry name" value="RNase A-like"/>
    <property type="match status" value="1"/>
</dbReference>
<dbReference type="OMA" id="KHVFIHE"/>
<reference evidence="4" key="2">
    <citation type="submission" date="2025-08" db="UniProtKB">
        <authorList>
            <consortium name="Ensembl"/>
        </authorList>
    </citation>
    <scope>IDENTIFICATION</scope>
</reference>
<dbReference type="GeneTree" id="ENSGT00730000111478"/>
<dbReference type="Gene3D" id="3.10.130.10">
    <property type="entry name" value="Ribonuclease A-like domain"/>
    <property type="match status" value="1"/>
</dbReference>
<dbReference type="PANTHER" id="PTHR11437:SF20">
    <property type="entry name" value="INACTIVE RIBONUCLEASE-LIKE PROTEIN 12-RELATED"/>
    <property type="match status" value="1"/>
</dbReference>
<evidence type="ECO:0000256" key="1">
    <source>
        <dbReference type="ARBA" id="ARBA00005600"/>
    </source>
</evidence>
<evidence type="ECO:0000313" key="5">
    <source>
        <dbReference type="Proteomes" id="UP000314987"/>
    </source>
</evidence>
<keyword evidence="2" id="KW-0812">Transmembrane</keyword>
<dbReference type="Pfam" id="PF00074">
    <property type="entry name" value="RnaseA"/>
    <property type="match status" value="1"/>
</dbReference>